<dbReference type="InterPro" id="IPR038666">
    <property type="entry name" value="SSP1_head-tail_sf"/>
</dbReference>
<dbReference type="Pfam" id="PF05521">
    <property type="entry name" value="Phage_HCP"/>
    <property type="match status" value="1"/>
</dbReference>
<dbReference type="Gene3D" id="2.40.10.270">
    <property type="entry name" value="Bacteriophage SPP1 head-tail adaptor protein"/>
    <property type="match status" value="1"/>
</dbReference>
<protein>
    <submittedName>
        <fullName evidence="1">Putative head-tail adaptor</fullName>
    </submittedName>
</protein>
<accession>A0A8S5LIY1</accession>
<dbReference type="InterPro" id="IPR008767">
    <property type="entry name" value="Phage_SPP1_head-tail_adaptor"/>
</dbReference>
<name>A0A8S5LIY1_9CAUD</name>
<dbReference type="EMBL" id="BK015856">
    <property type="protein sequence ID" value="DAD69815.1"/>
    <property type="molecule type" value="Genomic_DNA"/>
</dbReference>
<reference evidence="1" key="1">
    <citation type="journal article" date="2021" name="Proc. Natl. Acad. Sci. U.S.A.">
        <title>A Catalog of Tens of Thousands of Viruses from Human Metagenomes Reveals Hidden Associations with Chronic Diseases.</title>
        <authorList>
            <person name="Tisza M.J."/>
            <person name="Buck C.B."/>
        </authorList>
    </citation>
    <scope>NUCLEOTIDE SEQUENCE</scope>
    <source>
        <strain evidence="1">CtfYP22</strain>
    </source>
</reference>
<organism evidence="1">
    <name type="scientific">Siphoviridae sp. ctfYP22</name>
    <dbReference type="NCBI Taxonomy" id="2827584"/>
    <lineage>
        <taxon>Viruses</taxon>
        <taxon>Duplodnaviria</taxon>
        <taxon>Heunggongvirae</taxon>
        <taxon>Uroviricota</taxon>
        <taxon>Caudoviricetes</taxon>
    </lineage>
</organism>
<proteinExistence type="predicted"/>
<evidence type="ECO:0000313" key="1">
    <source>
        <dbReference type="EMBL" id="DAD69815.1"/>
    </source>
</evidence>
<sequence>MNAGAFTHRLVFLKAVKTQSVSGAVKEELVESFRSRAYLRTLRPTYDKDGLQAREVVDTSAVVFVVRADKRLSSSGWLRFDGALYRIVLLQPMLDRTVQVTARYVDE</sequence>